<dbReference type="OrthoDB" id="7066954at2"/>
<dbReference type="Pfam" id="PF08750">
    <property type="entry name" value="CNP1"/>
    <property type="match status" value="1"/>
</dbReference>
<reference evidence="3 4" key="1">
    <citation type="submission" date="2019-12" db="EMBL/GenBank/DDBJ databases">
        <title>The complete genome of the thermophilic, anoxygenic phototrophic gammaproteobacterium Thermochromatium tepidum.</title>
        <authorList>
            <person name="Sattley W.M."/>
            <person name="Swingley W.D."/>
            <person name="Burchell B.M."/>
            <person name="Gurbani S.A."/>
            <person name="Kujawa C.M."/>
            <person name="Nuccio D.A."/>
            <person name="Schladweiler J."/>
            <person name="Shaffer K.N."/>
            <person name="Stokes L.M."/>
            <person name="Touchman J.W."/>
            <person name="Blankenship R.E."/>
            <person name="Madigan M.T."/>
        </authorList>
    </citation>
    <scope>NUCLEOTIDE SEQUENCE [LARGE SCALE GENOMIC DNA]</scope>
    <source>
        <strain evidence="3 4">ATCC 43061</strain>
    </source>
</reference>
<sequence length="193" mass="21935">MALTRMRQIRFTQLLVPPLLWSSSLLAEESPFIHGPEPFTPSSVKPATPWTEALTRLPPPPDEADLIEFRLDGPPTPFRYFIDGRNLSIGPDEVVRYTLIARPGRGTDNLSFEGIRCTPRGRYRVFAYGTDSGWMPVNQDWQALGPGAERYRVELWSQHFCIPRAFKPRPLNDIKRSLQGHIAPHQNSGFLPD</sequence>
<gene>
    <name evidence="3" type="ORF">E6P07_01285</name>
</gene>
<organism evidence="3 4">
    <name type="scientific">Thermochromatium tepidum ATCC 43061</name>
    <dbReference type="NCBI Taxonomy" id="316276"/>
    <lineage>
        <taxon>Bacteria</taxon>
        <taxon>Pseudomonadati</taxon>
        <taxon>Pseudomonadota</taxon>
        <taxon>Gammaproteobacteria</taxon>
        <taxon>Chromatiales</taxon>
        <taxon>Chromatiaceae</taxon>
        <taxon>Thermochromatium</taxon>
    </lineage>
</organism>
<evidence type="ECO:0000313" key="4">
    <source>
        <dbReference type="Proteomes" id="UP000426424"/>
    </source>
</evidence>
<feature type="domain" description="CNP1-like uncharacterised" evidence="2">
    <location>
        <begin position="47"/>
        <end position="179"/>
    </location>
</feature>
<dbReference type="AlphaFoldDB" id="A0A6I6DYA7"/>
<dbReference type="EMBL" id="CP039268">
    <property type="protein sequence ID" value="QGU31745.1"/>
    <property type="molecule type" value="Genomic_DNA"/>
</dbReference>
<name>A0A6I6DYA7_THETI</name>
<evidence type="ECO:0000256" key="1">
    <source>
        <dbReference type="SAM" id="SignalP"/>
    </source>
</evidence>
<evidence type="ECO:0000313" key="3">
    <source>
        <dbReference type="EMBL" id="QGU31745.1"/>
    </source>
</evidence>
<feature type="signal peptide" evidence="1">
    <location>
        <begin position="1"/>
        <end position="27"/>
    </location>
</feature>
<keyword evidence="1" id="KW-0732">Signal</keyword>
<keyword evidence="4" id="KW-1185">Reference proteome</keyword>
<feature type="chain" id="PRO_5026354592" description="CNP1-like uncharacterized domain-containing protein" evidence="1">
    <location>
        <begin position="28"/>
        <end position="193"/>
    </location>
</feature>
<dbReference type="InterPro" id="IPR014861">
    <property type="entry name" value="CNP1-like_dom"/>
</dbReference>
<evidence type="ECO:0000259" key="2">
    <source>
        <dbReference type="Pfam" id="PF08750"/>
    </source>
</evidence>
<dbReference type="KEGG" id="ttp:E6P07_01285"/>
<accession>A0A6I6DYA7</accession>
<protein>
    <recommendedName>
        <fullName evidence="2">CNP1-like uncharacterized domain-containing protein</fullName>
    </recommendedName>
</protein>
<dbReference type="Proteomes" id="UP000426424">
    <property type="component" value="Chromosome"/>
</dbReference>
<proteinExistence type="predicted"/>